<evidence type="ECO:0000313" key="9">
    <source>
        <dbReference type="EMBL" id="CAF1574739.1"/>
    </source>
</evidence>
<dbReference type="PRINTS" id="PR00301">
    <property type="entry name" value="HEATSHOCK70"/>
</dbReference>
<evidence type="ECO:0008006" key="11">
    <source>
        <dbReference type="Google" id="ProtNLM"/>
    </source>
</evidence>
<keyword evidence="10" id="KW-1185">Reference proteome</keyword>
<name>A0A815YVE1_ADIRI</name>
<evidence type="ECO:0000256" key="3">
    <source>
        <dbReference type="ARBA" id="ARBA00022741"/>
    </source>
</evidence>
<dbReference type="PANTHER" id="PTHR46530:SF1">
    <property type="entry name" value="PROTEIN MONO-ADP-RIBOSYLTRANSFERASE PARP4"/>
    <property type="match status" value="1"/>
</dbReference>
<feature type="domain" description="VIT" evidence="8">
    <location>
        <begin position="71"/>
        <end position="199"/>
    </location>
</feature>
<dbReference type="InterPro" id="IPR029047">
    <property type="entry name" value="HSP70_peptide-bd_sf"/>
</dbReference>
<dbReference type="Proteomes" id="UP000663828">
    <property type="component" value="Unassembled WGS sequence"/>
</dbReference>
<keyword evidence="5" id="KW-0067">ATP-binding</keyword>
<dbReference type="PANTHER" id="PTHR46530">
    <property type="entry name" value="PROTEIN MONO-ADP-RIBOSYLTRANSFERASE PARP4"/>
    <property type="match status" value="1"/>
</dbReference>
<evidence type="ECO:0000256" key="4">
    <source>
        <dbReference type="ARBA" id="ARBA00022837"/>
    </source>
</evidence>
<dbReference type="SMART" id="SM00327">
    <property type="entry name" value="VWA"/>
    <property type="match status" value="1"/>
</dbReference>
<evidence type="ECO:0000259" key="6">
    <source>
        <dbReference type="PROSITE" id="PS50222"/>
    </source>
</evidence>
<keyword evidence="2" id="KW-0677">Repeat</keyword>
<dbReference type="InterPro" id="IPR013126">
    <property type="entry name" value="Hsp_70_fam"/>
</dbReference>
<dbReference type="Gene3D" id="2.60.34.10">
    <property type="entry name" value="Substrate Binding Domain Of DNAk, Chain A, domain 1"/>
    <property type="match status" value="1"/>
</dbReference>
<dbReference type="PROSITE" id="PS00018">
    <property type="entry name" value="EF_HAND_1"/>
    <property type="match status" value="1"/>
</dbReference>
<dbReference type="SMART" id="SM00054">
    <property type="entry name" value="EFh"/>
    <property type="match status" value="3"/>
</dbReference>
<dbReference type="InterPro" id="IPR031273">
    <property type="entry name" value="PARP4"/>
</dbReference>
<dbReference type="GO" id="GO:0005737">
    <property type="term" value="C:cytoplasm"/>
    <property type="evidence" value="ECO:0007669"/>
    <property type="project" value="TreeGrafter"/>
</dbReference>
<feature type="domain" description="VWFA" evidence="7">
    <location>
        <begin position="336"/>
        <end position="518"/>
    </location>
</feature>
<dbReference type="EMBL" id="CAJNOR010005744">
    <property type="protein sequence ID" value="CAF1574739.1"/>
    <property type="molecule type" value="Genomic_DNA"/>
</dbReference>
<dbReference type="InterPro" id="IPR058904">
    <property type="entry name" value="PARP4_MVP-ID"/>
</dbReference>
<dbReference type="FunFam" id="1.10.238.10:FF:000527">
    <property type="entry name" value="Calmodulin-3"/>
    <property type="match status" value="1"/>
</dbReference>
<feature type="domain" description="EF-hand" evidence="6">
    <location>
        <begin position="903"/>
        <end position="938"/>
    </location>
</feature>
<feature type="non-terminal residue" evidence="9">
    <location>
        <position position="1"/>
    </location>
</feature>
<feature type="domain" description="EF-hand" evidence="6">
    <location>
        <begin position="830"/>
        <end position="865"/>
    </location>
</feature>
<dbReference type="InterPro" id="IPR002048">
    <property type="entry name" value="EF_hand_dom"/>
</dbReference>
<dbReference type="InterPro" id="IPR002035">
    <property type="entry name" value="VWF_A"/>
</dbReference>
<dbReference type="Pfam" id="PF13768">
    <property type="entry name" value="VWA_3"/>
    <property type="match status" value="1"/>
</dbReference>
<dbReference type="SUPFAM" id="SSF100920">
    <property type="entry name" value="Heat shock protein 70kD (HSP70), peptide-binding domain"/>
    <property type="match status" value="1"/>
</dbReference>
<dbReference type="InterPro" id="IPR011992">
    <property type="entry name" value="EF-hand-dom_pair"/>
</dbReference>
<proteinExistence type="inferred from homology"/>
<evidence type="ECO:0000256" key="1">
    <source>
        <dbReference type="ARBA" id="ARBA00007381"/>
    </source>
</evidence>
<dbReference type="SUPFAM" id="SSF53300">
    <property type="entry name" value="vWA-like"/>
    <property type="match status" value="1"/>
</dbReference>
<dbReference type="Gene3D" id="1.10.238.10">
    <property type="entry name" value="EF-hand"/>
    <property type="match status" value="2"/>
</dbReference>
<dbReference type="PROSITE" id="PS51468">
    <property type="entry name" value="VIT"/>
    <property type="match status" value="1"/>
</dbReference>
<comment type="similarity">
    <text evidence="1">Belongs to the heat shock protein 70 family.</text>
</comment>
<dbReference type="GO" id="GO:0003950">
    <property type="term" value="F:NAD+ poly-ADP-ribosyltransferase activity"/>
    <property type="evidence" value="ECO:0007669"/>
    <property type="project" value="InterPro"/>
</dbReference>
<sequence length="1390" mass="160228">NDIIIYDDEYVIYQLDQQRLLYIVEVSWILKNELNIELERLSIIHDKENLFKKNEIPTILIDDDKIIEIAEQDYGLICPSTGKLIPLKSFHIRAQIIDTTVEVVLYQVYQNTSSIPIEAKYVFPLDENSIVCGFEAHINNQIIKGIVKEKEQAKQEYKQAIEKGYGAYLMHQEEAQVFSVAVGNLPAHNEVIIKITYVAELEIENNDIIFRFPAKMALWQSKKAIESKDQSILQSISIIDEKIQFSLKVSIRMPYKILKLFSPTHRLRRKLTDCIAMIELVDKILFDQDFILSITLNNPNLPRISNEISNNEDSQVSMLTFYPQFQTLINSNEQIEIIFIVDVSNSMDNSQIQQAKQLIHLFLMNLKVDDEKTYFNIIFFGSDNDECFPISMLTTKENLDKAKYFVLHSPVYRGSTNLFAVFHRYSLLPSTLSSNFGRQFILLSDGHIHDLNSILILFKHQSTMQHDRLFTCSIGNIANKHNLKQLTNEANGGGLLTIFDSNYRSKWKIKVLNILDKIQQPCITNISIDWNGSLNKEQKFHIQAPKMIRSLFNGMRLTVYRFIENCHKATLTAIINGQEFVTTVFNSPITNTKGNILHCLTTRAIINDYDNGLWNVDESENELIKIQYKRDLIDLSIKHCVISPYTSFVAIEERNIEINQNHLSSIRNVRLLDIMFERDNDLLPYMSWDGDISNLTLIKQKLIDARILLQCASFQSKKETIVDIEKLCQKISYRTGGDEKFNTMMTIIRTYRYSLSEYDQADEIEEKMRHDIIIEMINATAEERQILEEQCFANNFIISNDQFKSLAEHNSTDFSIANNTKISADQLTEEQIAEFKEAFFLFDKHGDGTITTKQLGTVMRSLGHNPTEIELQNMIDEVAADGNGTIDFPEFLTMMVRKMKDTDSEEEIREAFNVFDKNGNGIISIDEFRHVMTNLGEKLTDEELDEIVREADVNGGVDLTVLFGSSNHAADKSVSTSDKSKSYERSENIEISPNILSFDADKREENLQVSANESKNSLSASSIQHYKDDIITLTCKNVESKFNICDLLLLDVCPLSLGIEDIYGNMHILIHRNTTIPVQTQFYQIFTNAYAYQTSVNIRIFEGEHKLTKYNMFLDEFSLFGLTNNFFDQILKIGVRMNIDVNGILHVDVEETCSGAKALFILSSDKPRMSKEDIEKHITFVESCTNFIVDDDDKSNDSLYPLDGQITNIPHNFSDKLDPSFDQKVKITFLRKMKDIQSTTRIIEELLKLQSEDGTFILNPNLANVFHIDPNNLNHIEIYLYKQGFNLLALNIQNEIYRLIGTGIILLWFILQLPSLHQYTNQFLSNIDEIKIDLCNFFPDNIIEHINKAIEFYRQTSQCNDIYCKQLGLDDSSWNMFIQRIFIGLNNINH</sequence>
<comment type="caution">
    <text evidence="9">The sequence shown here is derived from an EMBL/GenBank/DDBJ whole genome shotgun (WGS) entry which is preliminary data.</text>
</comment>
<dbReference type="InterPro" id="IPR013694">
    <property type="entry name" value="VIT"/>
</dbReference>
<feature type="domain" description="EF-hand" evidence="6">
    <location>
        <begin position="866"/>
        <end position="901"/>
    </location>
</feature>
<evidence type="ECO:0000259" key="7">
    <source>
        <dbReference type="PROSITE" id="PS50234"/>
    </source>
</evidence>
<keyword evidence="4" id="KW-0106">Calcium</keyword>
<dbReference type="Pfam" id="PF00012">
    <property type="entry name" value="HSP70"/>
    <property type="match status" value="1"/>
</dbReference>
<dbReference type="Pfam" id="PF26156">
    <property type="entry name" value="PARP4_MVP-ID"/>
    <property type="match status" value="1"/>
</dbReference>
<dbReference type="GO" id="GO:0005524">
    <property type="term" value="F:ATP binding"/>
    <property type="evidence" value="ECO:0007669"/>
    <property type="project" value="UniProtKB-KW"/>
</dbReference>
<dbReference type="InterPro" id="IPR018247">
    <property type="entry name" value="EF_Hand_1_Ca_BS"/>
</dbReference>
<dbReference type="Gene3D" id="3.40.50.410">
    <property type="entry name" value="von Willebrand factor, type A domain"/>
    <property type="match status" value="1"/>
</dbReference>
<dbReference type="PROSITE" id="PS50222">
    <property type="entry name" value="EF_HAND_2"/>
    <property type="match status" value="3"/>
</dbReference>
<gene>
    <name evidence="9" type="ORF">XAT740_LOCUS44830</name>
</gene>
<evidence type="ECO:0000313" key="10">
    <source>
        <dbReference type="Proteomes" id="UP000663828"/>
    </source>
</evidence>
<dbReference type="GO" id="GO:0005509">
    <property type="term" value="F:calcium ion binding"/>
    <property type="evidence" value="ECO:0007669"/>
    <property type="project" value="InterPro"/>
</dbReference>
<dbReference type="InterPro" id="IPR036465">
    <property type="entry name" value="vWFA_dom_sf"/>
</dbReference>
<dbReference type="PROSITE" id="PS50234">
    <property type="entry name" value="VWFA"/>
    <property type="match status" value="1"/>
</dbReference>
<dbReference type="Pfam" id="PF13499">
    <property type="entry name" value="EF-hand_7"/>
    <property type="match status" value="2"/>
</dbReference>
<dbReference type="GO" id="GO:0140662">
    <property type="term" value="F:ATP-dependent protein folding chaperone"/>
    <property type="evidence" value="ECO:0007669"/>
    <property type="project" value="InterPro"/>
</dbReference>
<dbReference type="CDD" id="cd00051">
    <property type="entry name" value="EFh"/>
    <property type="match status" value="2"/>
</dbReference>
<reference evidence="9" key="1">
    <citation type="submission" date="2021-02" db="EMBL/GenBank/DDBJ databases">
        <authorList>
            <person name="Nowell W R."/>
        </authorList>
    </citation>
    <scope>NUCLEOTIDE SEQUENCE</scope>
</reference>
<evidence type="ECO:0000256" key="2">
    <source>
        <dbReference type="ARBA" id="ARBA00022737"/>
    </source>
</evidence>
<accession>A0A815YVE1</accession>
<dbReference type="SMART" id="SM00609">
    <property type="entry name" value="VIT"/>
    <property type="match status" value="1"/>
</dbReference>
<evidence type="ECO:0000256" key="5">
    <source>
        <dbReference type="ARBA" id="ARBA00022840"/>
    </source>
</evidence>
<protein>
    <recommendedName>
        <fullName evidence="11">Calmodulin</fullName>
    </recommendedName>
</protein>
<keyword evidence="3" id="KW-0547">Nucleotide-binding</keyword>
<evidence type="ECO:0000259" key="8">
    <source>
        <dbReference type="PROSITE" id="PS51468"/>
    </source>
</evidence>
<dbReference type="SUPFAM" id="SSF47473">
    <property type="entry name" value="EF-hand"/>
    <property type="match status" value="1"/>
</dbReference>
<organism evidence="9 10">
    <name type="scientific">Adineta ricciae</name>
    <name type="common">Rotifer</name>
    <dbReference type="NCBI Taxonomy" id="249248"/>
    <lineage>
        <taxon>Eukaryota</taxon>
        <taxon>Metazoa</taxon>
        <taxon>Spiralia</taxon>
        <taxon>Gnathifera</taxon>
        <taxon>Rotifera</taxon>
        <taxon>Eurotatoria</taxon>
        <taxon>Bdelloidea</taxon>
        <taxon>Adinetida</taxon>
        <taxon>Adinetidae</taxon>
        <taxon>Adineta</taxon>
    </lineage>
</organism>
<dbReference type="Pfam" id="PF08487">
    <property type="entry name" value="VIT"/>
    <property type="match status" value="1"/>
</dbReference>